<proteinExistence type="inferred from homology"/>
<keyword evidence="7 9" id="KW-0503">Monooxygenase</keyword>
<dbReference type="HAMAP" id="MF_01658">
    <property type="entry name" value="COQ7"/>
    <property type="match status" value="1"/>
</dbReference>
<dbReference type="PANTHER" id="PTHR11237">
    <property type="entry name" value="COENZYME Q10 BIOSYNTHESIS PROTEIN 7"/>
    <property type="match status" value="1"/>
</dbReference>
<feature type="binding site" evidence="9">
    <location>
        <position position="177"/>
    </location>
    <ligand>
        <name>Fe cation</name>
        <dbReference type="ChEBI" id="CHEBI:24875"/>
        <label>1</label>
    </ligand>
</feature>
<comment type="similarity">
    <text evidence="9">Belongs to the COQ7 family.</text>
</comment>
<dbReference type="InterPro" id="IPR011566">
    <property type="entry name" value="Ubq_synth_Coq7"/>
</dbReference>
<evidence type="ECO:0000256" key="4">
    <source>
        <dbReference type="ARBA" id="ARBA00022723"/>
    </source>
</evidence>
<feature type="binding site" evidence="9">
    <location>
        <position position="93"/>
    </location>
    <ligand>
        <name>Fe cation</name>
        <dbReference type="ChEBI" id="CHEBI:24875"/>
        <label>2</label>
    </ligand>
</feature>
<accession>A0AB38YIR2</accession>
<comment type="pathway">
    <text evidence="1 9">Cofactor biosynthesis; ubiquinone biosynthesis.</text>
</comment>
<comment type="catalytic activity">
    <reaction evidence="9">
        <text>a 5-methoxy-2-methyl-3-(all-trans-polyprenyl)benzene-1,4-diol + AH2 + O2 = a 3-demethylubiquinol + A + H2O</text>
        <dbReference type="Rhea" id="RHEA:50908"/>
        <dbReference type="Rhea" id="RHEA-COMP:10859"/>
        <dbReference type="Rhea" id="RHEA-COMP:10914"/>
        <dbReference type="ChEBI" id="CHEBI:13193"/>
        <dbReference type="ChEBI" id="CHEBI:15377"/>
        <dbReference type="ChEBI" id="CHEBI:15379"/>
        <dbReference type="ChEBI" id="CHEBI:17499"/>
        <dbReference type="ChEBI" id="CHEBI:84167"/>
        <dbReference type="ChEBI" id="CHEBI:84422"/>
        <dbReference type="EC" id="1.14.99.60"/>
    </reaction>
</comment>
<keyword evidence="4 9" id="KW-0479">Metal-binding</keyword>
<keyword evidence="5 9" id="KW-0560">Oxidoreductase</keyword>
<keyword evidence="6 9" id="KW-0408">Iron</keyword>
<dbReference type="RefSeq" id="WP_304996370.1">
    <property type="nucleotide sequence ID" value="NZ_CP101717.1"/>
</dbReference>
<comment type="subcellular location">
    <subcellularLocation>
        <location evidence="9">Cell membrane</location>
        <topology evidence="9">Peripheral membrane protein</topology>
    </subcellularLocation>
</comment>
<dbReference type="AlphaFoldDB" id="A0AB38YIR2"/>
<organism evidence="10">
    <name type="scientific">Salinispirillum sp. LH 10-3-1</name>
    <dbReference type="NCBI Taxonomy" id="2952525"/>
    <lineage>
        <taxon>Bacteria</taxon>
        <taxon>Pseudomonadati</taxon>
        <taxon>Pseudomonadota</taxon>
        <taxon>Gammaproteobacteria</taxon>
        <taxon>Oceanospirillales</taxon>
        <taxon>Saccharospirillaceae</taxon>
        <taxon>Salinispirillum</taxon>
    </lineage>
</organism>
<dbReference type="GO" id="GO:0006744">
    <property type="term" value="P:ubiquinone biosynthetic process"/>
    <property type="evidence" value="ECO:0007669"/>
    <property type="project" value="UniProtKB-UniRule"/>
</dbReference>
<dbReference type="GO" id="GO:0008682">
    <property type="term" value="F:3-demethoxyubiquinol 3-hydroxylase activity"/>
    <property type="evidence" value="ECO:0007669"/>
    <property type="project" value="UniProtKB-EC"/>
</dbReference>
<keyword evidence="2 9" id="KW-1003">Cell membrane</keyword>
<feature type="binding site" evidence="9">
    <location>
        <position position="93"/>
    </location>
    <ligand>
        <name>Fe cation</name>
        <dbReference type="ChEBI" id="CHEBI:24875"/>
        <label>1</label>
    </ligand>
</feature>
<dbReference type="CDD" id="cd01042">
    <property type="entry name" value="DMQH"/>
    <property type="match status" value="1"/>
</dbReference>
<evidence type="ECO:0000256" key="9">
    <source>
        <dbReference type="HAMAP-Rule" id="MF_01658"/>
    </source>
</evidence>
<dbReference type="InterPro" id="IPR047809">
    <property type="entry name" value="COQ7_proteobact"/>
</dbReference>
<feature type="binding site" evidence="9">
    <location>
        <position position="145"/>
    </location>
    <ligand>
        <name>Fe cation</name>
        <dbReference type="ChEBI" id="CHEBI:24875"/>
        <label>2</label>
    </ligand>
</feature>
<comment type="cofactor">
    <cofactor evidence="9">
        <name>Fe cation</name>
        <dbReference type="ChEBI" id="CHEBI:24875"/>
    </cofactor>
    <text evidence="9">Binds 2 iron ions per subunit.</text>
</comment>
<evidence type="ECO:0000256" key="7">
    <source>
        <dbReference type="ARBA" id="ARBA00023033"/>
    </source>
</evidence>
<sequence length="214" mass="23428">MTTQHSRIDQALIHLDRALKTCLPGSVKAVLPNPAQPHQNNVPMSASERRHAAGLMRVNHTGEVCAQALYEGQASTARLTHIRKQMSAAADEELDHLAWCETRLQELESKPSVLNPLFYGLSFGLGALAGAAGDKYSLGFVAATEDQVSKHLQDHLQELPEQDVRSRAIVKQMLADEQRHADAARQAGGQEFPAPVKQAMSMVAKVMTLTTYRL</sequence>
<reference evidence="10" key="1">
    <citation type="submission" date="2022-07" db="EMBL/GenBank/DDBJ databases">
        <title>Complete genome sequence of Salinispirillum sp. LH10-3-1 capable of multiple carbohydrate inversion isolated from a soda lake.</title>
        <authorList>
            <person name="Liu J."/>
            <person name="Zhai Y."/>
            <person name="Zhang H."/>
            <person name="Yang H."/>
            <person name="Qu J."/>
            <person name="Li J."/>
        </authorList>
    </citation>
    <scope>NUCLEOTIDE SEQUENCE</scope>
    <source>
        <strain evidence="10">LH 10-3-1</strain>
    </source>
</reference>
<dbReference type="GO" id="GO:0005886">
    <property type="term" value="C:plasma membrane"/>
    <property type="evidence" value="ECO:0007669"/>
    <property type="project" value="UniProtKB-SubCell"/>
</dbReference>
<dbReference type="PANTHER" id="PTHR11237:SF4">
    <property type="entry name" value="5-DEMETHOXYUBIQUINONE HYDROXYLASE, MITOCHONDRIAL"/>
    <property type="match status" value="1"/>
</dbReference>
<dbReference type="Pfam" id="PF03232">
    <property type="entry name" value="COQ7"/>
    <property type="match status" value="1"/>
</dbReference>
<feature type="binding site" evidence="9">
    <location>
        <position position="177"/>
    </location>
    <ligand>
        <name>Fe cation</name>
        <dbReference type="ChEBI" id="CHEBI:24875"/>
        <label>2</label>
    </ligand>
</feature>
<dbReference type="EMBL" id="CP101717">
    <property type="protein sequence ID" value="WLD59080.1"/>
    <property type="molecule type" value="Genomic_DNA"/>
</dbReference>
<dbReference type="SUPFAM" id="SSF47240">
    <property type="entry name" value="Ferritin-like"/>
    <property type="match status" value="1"/>
</dbReference>
<dbReference type="InterPro" id="IPR009078">
    <property type="entry name" value="Ferritin-like_SF"/>
</dbReference>
<dbReference type="Gene3D" id="1.20.1260.10">
    <property type="match status" value="1"/>
</dbReference>
<gene>
    <name evidence="9 10" type="primary">coq7</name>
    <name evidence="10" type="ORF">NFC81_04655</name>
</gene>
<dbReference type="GO" id="GO:0046872">
    <property type="term" value="F:metal ion binding"/>
    <property type="evidence" value="ECO:0007669"/>
    <property type="project" value="UniProtKB-KW"/>
</dbReference>
<evidence type="ECO:0000256" key="6">
    <source>
        <dbReference type="ARBA" id="ARBA00023004"/>
    </source>
</evidence>
<evidence type="ECO:0000256" key="5">
    <source>
        <dbReference type="ARBA" id="ARBA00023002"/>
    </source>
</evidence>
<feature type="binding site" evidence="9">
    <location>
        <position position="96"/>
    </location>
    <ligand>
        <name>Fe cation</name>
        <dbReference type="ChEBI" id="CHEBI:24875"/>
        <label>1</label>
    </ligand>
</feature>
<keyword evidence="3 9" id="KW-0831">Ubiquinone biosynthesis</keyword>
<dbReference type="EC" id="1.14.99.60" evidence="9"/>
<name>A0AB38YIR2_9GAMM</name>
<feature type="binding site" evidence="9">
    <location>
        <position position="63"/>
    </location>
    <ligand>
        <name>Fe cation</name>
        <dbReference type="ChEBI" id="CHEBI:24875"/>
        <label>1</label>
    </ligand>
</feature>
<protein>
    <recommendedName>
        <fullName evidence="9">3-demethoxyubiquinol 3-hydroxylase</fullName>
        <shortName evidence="9">DMQ hydroxylase</shortName>
        <ecNumber evidence="9">1.14.99.60</ecNumber>
    </recommendedName>
    <alternativeName>
        <fullName evidence="9">2-nonaprenyl-3-methyl-6-methoxy-1,4-benzoquinol hydroxylase</fullName>
    </alternativeName>
</protein>
<evidence type="ECO:0000256" key="1">
    <source>
        <dbReference type="ARBA" id="ARBA00004749"/>
    </source>
</evidence>
<evidence type="ECO:0000256" key="3">
    <source>
        <dbReference type="ARBA" id="ARBA00022688"/>
    </source>
</evidence>
<dbReference type="InterPro" id="IPR012347">
    <property type="entry name" value="Ferritin-like"/>
</dbReference>
<feature type="binding site" evidence="9">
    <location>
        <position position="180"/>
    </location>
    <ligand>
        <name>Fe cation</name>
        <dbReference type="ChEBI" id="CHEBI:24875"/>
        <label>2</label>
    </ligand>
</feature>
<dbReference type="NCBIfam" id="NF033656">
    <property type="entry name" value="DMQ_monoox_COQ7"/>
    <property type="match status" value="1"/>
</dbReference>
<evidence type="ECO:0000256" key="8">
    <source>
        <dbReference type="ARBA" id="ARBA00023136"/>
    </source>
</evidence>
<evidence type="ECO:0000313" key="10">
    <source>
        <dbReference type="EMBL" id="WLD59080.1"/>
    </source>
</evidence>
<keyword evidence="8 9" id="KW-0472">Membrane</keyword>
<comment type="function">
    <text evidence="9">Catalyzes the hydroxylation of 2-nonaprenyl-3-methyl-6-methoxy-1,4-benzoquinol during ubiquinone biosynthesis.</text>
</comment>
<evidence type="ECO:0000256" key="2">
    <source>
        <dbReference type="ARBA" id="ARBA00022475"/>
    </source>
</evidence>